<protein>
    <submittedName>
        <fullName evidence="2">DUF3095 family protein</fullName>
    </submittedName>
</protein>
<organism evidence="2 3">
    <name type="scientific">Lichenibacterium ramalinae</name>
    <dbReference type="NCBI Taxonomy" id="2316527"/>
    <lineage>
        <taxon>Bacteria</taxon>
        <taxon>Pseudomonadati</taxon>
        <taxon>Pseudomonadota</taxon>
        <taxon>Alphaproteobacteria</taxon>
        <taxon>Hyphomicrobiales</taxon>
        <taxon>Lichenihabitantaceae</taxon>
        <taxon>Lichenibacterium</taxon>
    </lineage>
</organism>
<evidence type="ECO:0000313" key="3">
    <source>
        <dbReference type="Proteomes" id="UP000289411"/>
    </source>
</evidence>
<dbReference type="AlphaFoldDB" id="A0A4Q2RHA6"/>
<accession>A0A4Q2RHA6</accession>
<dbReference type="InterPro" id="IPR021445">
    <property type="entry name" value="DUF3095"/>
</dbReference>
<reference evidence="2 3" key="2">
    <citation type="submission" date="2019-02" db="EMBL/GenBank/DDBJ databases">
        <title>'Lichenibacterium ramalinii' gen. nov. sp. nov., 'Lichenibacterium minor' gen. nov. sp. nov.</title>
        <authorList>
            <person name="Pankratov T."/>
        </authorList>
    </citation>
    <scope>NUCLEOTIDE SEQUENCE [LARGE SCALE GENOMIC DNA]</scope>
    <source>
        <strain evidence="2 3">RmlP001</strain>
    </source>
</reference>
<gene>
    <name evidence="2" type="ORF">D3272_01820</name>
</gene>
<dbReference type="EMBL" id="QYBC01000001">
    <property type="protein sequence ID" value="RYB07878.1"/>
    <property type="molecule type" value="Genomic_DNA"/>
</dbReference>
<comment type="caution">
    <text evidence="2">The sequence shown here is derived from an EMBL/GenBank/DDBJ whole genome shotgun (WGS) entry which is preliminary data.</text>
</comment>
<dbReference type="Proteomes" id="UP000289411">
    <property type="component" value="Unassembled WGS sequence"/>
</dbReference>
<keyword evidence="3" id="KW-1185">Reference proteome</keyword>
<dbReference type="OrthoDB" id="5342145at2"/>
<feature type="region of interest" description="Disordered" evidence="1">
    <location>
        <begin position="1"/>
        <end position="24"/>
    </location>
</feature>
<sequence>MGEDGPRHGRQGAPQAVPQGAPQAVPDVAPAAAATADFYAALPIAPDFDAAVDMASYAPLPDDWQLGLADVVTSTEALQAGRYKAVNTAGAAVISAVSNALGTLAFPFVFAGDGASFAVGPAEAGRAAGALGATVGWVGSELGLTLRGAMVEVRRLRAAGTDLRVARVAASPNVDYAMFAGGGRDWAERELKAGRLPPATAPPGARPDLSGLTCRFRPVAASQGVILSVIVKGRDASRAADFAAACGDVLALAKSGPRGGHPLPVGGPRHGWPPDGFDIEARLHRPAGGSLAANRLRTAAWSLVNTVALRSGRTVGGVVPEAYGRQIVENSDFRKFDDGLMMTIDCPPAIADAIAARLASAEAAGALRFGLHRQAEALVTCIVPSASRADHVHFVDGAAGGYAVAAAALKRKEA</sequence>
<proteinExistence type="predicted"/>
<dbReference type="RefSeq" id="WP_129217350.1">
    <property type="nucleotide sequence ID" value="NZ_QYBC01000001.1"/>
</dbReference>
<dbReference type="Pfam" id="PF11294">
    <property type="entry name" value="DUF3095"/>
    <property type="match status" value="1"/>
</dbReference>
<reference evidence="2 3" key="1">
    <citation type="submission" date="2018-09" db="EMBL/GenBank/DDBJ databases">
        <authorList>
            <person name="Grouzdev D.S."/>
            <person name="Krutkina M.S."/>
        </authorList>
    </citation>
    <scope>NUCLEOTIDE SEQUENCE [LARGE SCALE GENOMIC DNA]</scope>
    <source>
        <strain evidence="2 3">RmlP001</strain>
    </source>
</reference>
<evidence type="ECO:0000313" key="2">
    <source>
        <dbReference type="EMBL" id="RYB07878.1"/>
    </source>
</evidence>
<name>A0A4Q2RHA6_9HYPH</name>
<evidence type="ECO:0000256" key="1">
    <source>
        <dbReference type="SAM" id="MobiDB-lite"/>
    </source>
</evidence>
<feature type="compositionally biased region" description="Low complexity" evidence="1">
    <location>
        <begin position="13"/>
        <end position="24"/>
    </location>
</feature>